<gene>
    <name evidence="3" type="primary">LOC118406098</name>
</gene>
<organism evidence="2 3">
    <name type="scientific">Branchiostoma floridae</name>
    <name type="common">Florida lancelet</name>
    <name type="synonym">Amphioxus</name>
    <dbReference type="NCBI Taxonomy" id="7739"/>
    <lineage>
        <taxon>Eukaryota</taxon>
        <taxon>Metazoa</taxon>
        <taxon>Chordata</taxon>
        <taxon>Cephalochordata</taxon>
        <taxon>Leptocardii</taxon>
        <taxon>Amphioxiformes</taxon>
        <taxon>Branchiostomatidae</taxon>
        <taxon>Branchiostoma</taxon>
    </lineage>
</organism>
<dbReference type="GeneID" id="118406098"/>
<reference evidence="3" key="2">
    <citation type="submission" date="2025-08" db="UniProtKB">
        <authorList>
            <consortium name="RefSeq"/>
        </authorList>
    </citation>
    <scope>IDENTIFICATION</scope>
    <source>
        <strain evidence="3">S238N-H82</strain>
        <tissue evidence="3">Testes</tissue>
    </source>
</reference>
<dbReference type="PANTHER" id="PTHR15034">
    <property type="entry name" value="DEATH DOMAIN-CONTAINING PROTEIN CRADD"/>
    <property type="match status" value="1"/>
</dbReference>
<evidence type="ECO:0000313" key="2">
    <source>
        <dbReference type="Proteomes" id="UP000001554"/>
    </source>
</evidence>
<dbReference type="RefSeq" id="XP_035661858.1">
    <property type="nucleotide sequence ID" value="XM_035805965.1"/>
</dbReference>
<dbReference type="PROSITE" id="PS50209">
    <property type="entry name" value="CARD"/>
    <property type="match status" value="1"/>
</dbReference>
<feature type="domain" description="CARD" evidence="1">
    <location>
        <begin position="23"/>
        <end position="101"/>
    </location>
</feature>
<dbReference type="InterPro" id="IPR037939">
    <property type="entry name" value="CRADD"/>
</dbReference>
<dbReference type="InterPro" id="IPR001315">
    <property type="entry name" value="CARD"/>
</dbReference>
<dbReference type="Proteomes" id="UP000001554">
    <property type="component" value="Chromosome 2"/>
</dbReference>
<dbReference type="GO" id="GO:2001235">
    <property type="term" value="P:positive regulation of apoptotic signaling pathway"/>
    <property type="evidence" value="ECO:0000318"/>
    <property type="project" value="GO_Central"/>
</dbReference>
<evidence type="ECO:0000313" key="3">
    <source>
        <dbReference type="RefSeq" id="XP_035661858.1"/>
    </source>
</evidence>
<keyword evidence="2" id="KW-1185">Reference proteome</keyword>
<dbReference type="PANTHER" id="PTHR15034:SF5">
    <property type="entry name" value="DEATH DOMAIN-CONTAINING PROTEIN CRADD"/>
    <property type="match status" value="1"/>
</dbReference>
<sequence>MSAQRTQSRVRSTAVPGGIPWDKEFLKKYRVELRDGMTPITLKRVLDDLLASKVLTDEEEDLILNDGKTRKDKIRNLLDILPSKGQGAIARFKTALAQVDEPSSQLVKNLDAMEAETSLR</sequence>
<dbReference type="Pfam" id="PF00619">
    <property type="entry name" value="CARD"/>
    <property type="match status" value="1"/>
</dbReference>
<proteinExistence type="predicted"/>
<dbReference type="GO" id="GO:0070513">
    <property type="term" value="F:death domain binding"/>
    <property type="evidence" value="ECO:0007669"/>
    <property type="project" value="InterPro"/>
</dbReference>
<dbReference type="GO" id="GO:0005737">
    <property type="term" value="C:cytoplasm"/>
    <property type="evidence" value="ECO:0000318"/>
    <property type="project" value="GO_Central"/>
</dbReference>
<dbReference type="InterPro" id="IPR011029">
    <property type="entry name" value="DEATH-like_dom_sf"/>
</dbReference>
<dbReference type="GO" id="GO:0002020">
    <property type="term" value="F:protease binding"/>
    <property type="evidence" value="ECO:0007669"/>
    <property type="project" value="InterPro"/>
</dbReference>
<dbReference type="AlphaFoldDB" id="A0A9J7KJH9"/>
<reference evidence="2" key="1">
    <citation type="journal article" date="2020" name="Nat. Ecol. Evol.">
        <title>Deeply conserved synteny resolves early events in vertebrate evolution.</title>
        <authorList>
            <person name="Simakov O."/>
            <person name="Marletaz F."/>
            <person name="Yue J.X."/>
            <person name="O'Connell B."/>
            <person name="Jenkins J."/>
            <person name="Brandt A."/>
            <person name="Calef R."/>
            <person name="Tung C.H."/>
            <person name="Huang T.K."/>
            <person name="Schmutz J."/>
            <person name="Satoh N."/>
            <person name="Yu J.K."/>
            <person name="Putnam N.H."/>
            <person name="Green R.E."/>
            <person name="Rokhsar D.S."/>
        </authorList>
    </citation>
    <scope>NUCLEOTIDE SEQUENCE [LARGE SCALE GENOMIC DNA]</scope>
    <source>
        <strain evidence="2">S238N-H82</strain>
    </source>
</reference>
<dbReference type="Gene3D" id="1.10.533.10">
    <property type="entry name" value="Death Domain, Fas"/>
    <property type="match status" value="1"/>
</dbReference>
<accession>A0A9J7KJH9</accession>
<dbReference type="KEGG" id="bfo:118406098"/>
<protein>
    <submittedName>
        <fullName evidence="3">Uncharacterized protein LOC118406098</fullName>
    </submittedName>
</protein>
<dbReference type="SUPFAM" id="SSF47986">
    <property type="entry name" value="DEATH domain"/>
    <property type="match status" value="1"/>
</dbReference>
<name>A0A9J7KJH9_BRAFL</name>
<evidence type="ECO:0000259" key="1">
    <source>
        <dbReference type="PROSITE" id="PS50209"/>
    </source>
</evidence>
<dbReference type="OrthoDB" id="8869108at2759"/>
<dbReference type="CDD" id="cd01671">
    <property type="entry name" value="CARD"/>
    <property type="match status" value="1"/>
</dbReference>